<name>A0A392PBB9_9FABA</name>
<organism evidence="1 2">
    <name type="scientific">Trifolium medium</name>
    <dbReference type="NCBI Taxonomy" id="97028"/>
    <lineage>
        <taxon>Eukaryota</taxon>
        <taxon>Viridiplantae</taxon>
        <taxon>Streptophyta</taxon>
        <taxon>Embryophyta</taxon>
        <taxon>Tracheophyta</taxon>
        <taxon>Spermatophyta</taxon>
        <taxon>Magnoliopsida</taxon>
        <taxon>eudicotyledons</taxon>
        <taxon>Gunneridae</taxon>
        <taxon>Pentapetalae</taxon>
        <taxon>rosids</taxon>
        <taxon>fabids</taxon>
        <taxon>Fabales</taxon>
        <taxon>Fabaceae</taxon>
        <taxon>Papilionoideae</taxon>
        <taxon>50 kb inversion clade</taxon>
        <taxon>NPAAA clade</taxon>
        <taxon>Hologalegina</taxon>
        <taxon>IRL clade</taxon>
        <taxon>Trifolieae</taxon>
        <taxon>Trifolium</taxon>
    </lineage>
</organism>
<dbReference type="AlphaFoldDB" id="A0A392PBB9"/>
<sequence length="86" mass="9417">MWNSIYDTVQVFNHSELTNSPTKSSEYETIDVGPSLENVALFGVKNFNSLGHGDLLSFLENNVLQLPHELLKILGGGMCGNSSFKA</sequence>
<proteinExistence type="predicted"/>
<feature type="non-terminal residue" evidence="1">
    <location>
        <position position="86"/>
    </location>
</feature>
<evidence type="ECO:0000313" key="1">
    <source>
        <dbReference type="EMBL" id="MCI08750.1"/>
    </source>
</evidence>
<evidence type="ECO:0000313" key="2">
    <source>
        <dbReference type="Proteomes" id="UP000265520"/>
    </source>
</evidence>
<dbReference type="Proteomes" id="UP000265520">
    <property type="component" value="Unassembled WGS sequence"/>
</dbReference>
<accession>A0A392PBB9</accession>
<comment type="caution">
    <text evidence="1">The sequence shown here is derived from an EMBL/GenBank/DDBJ whole genome shotgun (WGS) entry which is preliminary data.</text>
</comment>
<keyword evidence="2" id="KW-1185">Reference proteome</keyword>
<protein>
    <submittedName>
        <fullName evidence="1">Uncharacterized protein</fullName>
    </submittedName>
</protein>
<dbReference type="EMBL" id="LXQA010070171">
    <property type="protein sequence ID" value="MCI08750.1"/>
    <property type="molecule type" value="Genomic_DNA"/>
</dbReference>
<reference evidence="1 2" key="1">
    <citation type="journal article" date="2018" name="Front. Plant Sci.">
        <title>Red Clover (Trifolium pratense) and Zigzag Clover (T. medium) - A Picture of Genomic Similarities and Differences.</title>
        <authorList>
            <person name="Dluhosova J."/>
            <person name="Istvanek J."/>
            <person name="Nedelnik J."/>
            <person name="Repkova J."/>
        </authorList>
    </citation>
    <scope>NUCLEOTIDE SEQUENCE [LARGE SCALE GENOMIC DNA]</scope>
    <source>
        <strain evidence="2">cv. 10/8</strain>
        <tissue evidence="1">Leaf</tissue>
    </source>
</reference>